<dbReference type="EMBL" id="ACPB03004058">
    <property type="status" value="NOT_ANNOTATED_CDS"/>
    <property type="molecule type" value="Genomic_DNA"/>
</dbReference>
<dbReference type="EnsemblMetazoa" id="RPRC012154-RA">
    <property type="protein sequence ID" value="RPRC012154-PA"/>
    <property type="gene ID" value="RPRC012154"/>
</dbReference>
<dbReference type="InParanoid" id="T1I782"/>
<evidence type="ECO:0000313" key="3">
    <source>
        <dbReference type="EnsemblMetazoa" id="RPRC012154-PA"/>
    </source>
</evidence>
<proteinExistence type="predicted"/>
<protein>
    <submittedName>
        <fullName evidence="3">Uncharacterized protein</fullName>
    </submittedName>
</protein>
<feature type="chain" id="PRO_5043691260" evidence="2">
    <location>
        <begin position="20"/>
        <end position="149"/>
    </location>
</feature>
<feature type="compositionally biased region" description="Basic and acidic residues" evidence="1">
    <location>
        <begin position="119"/>
        <end position="130"/>
    </location>
</feature>
<sequence length="149" mass="16715">MVYQLILSWLPVFVTLLHTHNVLHDVMKHWLSVIPQLDVIIGLLQNFPANPTAFGCIKCDLLLRYGTGQKKVITSEEEANLFSVELDKEVDVGNVLCGKCRRSTRLVSADPNLPSTSHSHHETFPQDRDRVERQLSELSNLSASGSSNH</sequence>
<dbReference type="HOGENOM" id="CLU_1751986_0_0_1"/>
<organism evidence="3 4">
    <name type="scientific">Rhodnius prolixus</name>
    <name type="common">Triatomid bug</name>
    <dbReference type="NCBI Taxonomy" id="13249"/>
    <lineage>
        <taxon>Eukaryota</taxon>
        <taxon>Metazoa</taxon>
        <taxon>Ecdysozoa</taxon>
        <taxon>Arthropoda</taxon>
        <taxon>Hexapoda</taxon>
        <taxon>Insecta</taxon>
        <taxon>Pterygota</taxon>
        <taxon>Neoptera</taxon>
        <taxon>Paraneoptera</taxon>
        <taxon>Hemiptera</taxon>
        <taxon>Heteroptera</taxon>
        <taxon>Panheteroptera</taxon>
        <taxon>Cimicomorpha</taxon>
        <taxon>Reduviidae</taxon>
        <taxon>Triatominae</taxon>
        <taxon>Rhodnius</taxon>
    </lineage>
</organism>
<feature type="signal peptide" evidence="2">
    <location>
        <begin position="1"/>
        <end position="19"/>
    </location>
</feature>
<feature type="region of interest" description="Disordered" evidence="1">
    <location>
        <begin position="108"/>
        <end position="130"/>
    </location>
</feature>
<dbReference type="AlphaFoldDB" id="T1I782"/>
<dbReference type="Proteomes" id="UP000015103">
    <property type="component" value="Unassembled WGS sequence"/>
</dbReference>
<keyword evidence="2" id="KW-0732">Signal</keyword>
<evidence type="ECO:0000256" key="2">
    <source>
        <dbReference type="SAM" id="SignalP"/>
    </source>
</evidence>
<dbReference type="VEuPathDB" id="VectorBase:RPRC012154"/>
<accession>T1I782</accession>
<reference evidence="3" key="1">
    <citation type="submission" date="2015-05" db="UniProtKB">
        <authorList>
            <consortium name="EnsemblMetazoa"/>
        </authorList>
    </citation>
    <scope>IDENTIFICATION</scope>
</reference>
<keyword evidence="4" id="KW-1185">Reference proteome</keyword>
<evidence type="ECO:0000256" key="1">
    <source>
        <dbReference type="SAM" id="MobiDB-lite"/>
    </source>
</evidence>
<evidence type="ECO:0000313" key="4">
    <source>
        <dbReference type="Proteomes" id="UP000015103"/>
    </source>
</evidence>
<name>T1I782_RHOPR</name>